<accession>A0A2B7WSK7</accession>
<sequence length="718" mass="77173">MSEIIPLVVLDSDDEDELQITSVSVCAQNRITSDPGCSQGDSNPSNCQQRGNSFAANGVDGQQVTATGQTQGATHLLSPSTAEWLLQSTIPIERSPYFLPPSPSPTISPSAAGNPGEKNQAASPYPAPALADISVASPGQGTRAQHASSSLQFPNQFFTDMADAIAHVFPYGELARKYKCSVDQVNRALIAVVLDPLMKSNGELESCRDSNEREEDGEHGQTCAEEPWNSPNVLISKWNKRHQEMVSELQRESEWKGLPMEFEQILVAASGNAEAYWKARNAAFDAYKAFQDTRKKERAGAGVAERESGHQNLQQQLEDVIGAAEPESQVSRTETETAAGAALSLHEKEIPEDASSASSRKRARSSETFDGTDAAAHSTSSTATPPVLYQLYSTPPSKKAKTNAYLSTSTQTTPGESIAQTSSLCHPNPKRPAATDRSSDSDTYTLGKFPYNRRNNTDDNPPPTPSPPSSTSSTGSPQSPTAQTPTPLPRSRSLPNNHSHTTANTLTNPEPETSPSRPNLFTRSTHRHAVTIDKFGNYQRENQNQQTNQYSPPTAYNNRSNRNRDNPLLPRPDDLLRRPHARTQREPTDSGDEGDVYDPYYHARADKTTRVFTEGLWGELFGGFGMGEGNGKGKGKGGQEEGGERALMGLEFGLAQIEVSGKGEGMGRMLGDFGGDVNGEGRAVGVGGGSGGEGEDGDAGDDYGYDDYYEGHGILGSA</sequence>
<feature type="compositionally biased region" description="Low complexity" evidence="1">
    <location>
        <begin position="372"/>
        <end position="384"/>
    </location>
</feature>
<name>A0A2B7WSK7_9EURO</name>
<feature type="compositionally biased region" description="Low complexity" evidence="1">
    <location>
        <begin position="469"/>
        <end position="485"/>
    </location>
</feature>
<organism evidence="2 3">
    <name type="scientific">Blastomyces parvus</name>
    <dbReference type="NCBI Taxonomy" id="2060905"/>
    <lineage>
        <taxon>Eukaryota</taxon>
        <taxon>Fungi</taxon>
        <taxon>Dikarya</taxon>
        <taxon>Ascomycota</taxon>
        <taxon>Pezizomycotina</taxon>
        <taxon>Eurotiomycetes</taxon>
        <taxon>Eurotiomycetidae</taxon>
        <taxon>Onygenales</taxon>
        <taxon>Ajellomycetaceae</taxon>
        <taxon>Blastomyces</taxon>
    </lineage>
</organism>
<gene>
    <name evidence="2" type="ORF">GX51_06228</name>
</gene>
<protein>
    <submittedName>
        <fullName evidence="2">Uncharacterized protein</fullName>
    </submittedName>
</protein>
<reference evidence="2 3" key="1">
    <citation type="submission" date="2017-10" db="EMBL/GenBank/DDBJ databases">
        <title>Comparative genomics in systemic dimorphic fungi from Ajellomycetaceae.</title>
        <authorList>
            <person name="Munoz J.F."/>
            <person name="Mcewen J.G."/>
            <person name="Clay O.K."/>
            <person name="Cuomo C.A."/>
        </authorList>
    </citation>
    <scope>NUCLEOTIDE SEQUENCE [LARGE SCALE GENOMIC DNA]</scope>
    <source>
        <strain evidence="2 3">UAMH130</strain>
    </source>
</reference>
<feature type="compositionally biased region" description="Polar residues" evidence="1">
    <location>
        <begin position="493"/>
        <end position="523"/>
    </location>
</feature>
<feature type="compositionally biased region" description="Basic and acidic residues" evidence="1">
    <location>
        <begin position="571"/>
        <end position="588"/>
    </location>
</feature>
<evidence type="ECO:0000313" key="2">
    <source>
        <dbReference type="EMBL" id="PGG99579.1"/>
    </source>
</evidence>
<evidence type="ECO:0000256" key="1">
    <source>
        <dbReference type="SAM" id="MobiDB-lite"/>
    </source>
</evidence>
<comment type="caution">
    <text evidence="2">The sequence shown here is derived from an EMBL/GenBank/DDBJ whole genome shotgun (WGS) entry which is preliminary data.</text>
</comment>
<evidence type="ECO:0000313" key="3">
    <source>
        <dbReference type="Proteomes" id="UP000224080"/>
    </source>
</evidence>
<feature type="region of interest" description="Disordered" evidence="1">
    <location>
        <begin position="681"/>
        <end position="703"/>
    </location>
</feature>
<feature type="region of interest" description="Disordered" evidence="1">
    <location>
        <begin position="35"/>
        <end position="54"/>
    </location>
</feature>
<feature type="region of interest" description="Disordered" evidence="1">
    <location>
        <begin position="99"/>
        <end position="125"/>
    </location>
</feature>
<feature type="compositionally biased region" description="Acidic residues" evidence="1">
    <location>
        <begin position="693"/>
        <end position="703"/>
    </location>
</feature>
<keyword evidence="3" id="KW-1185">Reference proteome</keyword>
<feature type="compositionally biased region" description="Polar residues" evidence="1">
    <location>
        <begin position="539"/>
        <end position="556"/>
    </location>
</feature>
<dbReference type="Proteomes" id="UP000224080">
    <property type="component" value="Unassembled WGS sequence"/>
</dbReference>
<proteinExistence type="predicted"/>
<dbReference type="OrthoDB" id="4492028at2759"/>
<dbReference type="AlphaFoldDB" id="A0A2B7WSK7"/>
<feature type="compositionally biased region" description="Polar residues" evidence="1">
    <location>
        <begin position="404"/>
        <end position="425"/>
    </location>
</feature>
<feature type="compositionally biased region" description="Basic and acidic residues" evidence="1">
    <location>
        <begin position="205"/>
        <end position="219"/>
    </location>
</feature>
<feature type="compositionally biased region" description="Gly residues" evidence="1">
    <location>
        <begin position="681"/>
        <end position="692"/>
    </location>
</feature>
<feature type="region of interest" description="Disordered" evidence="1">
    <location>
        <begin position="202"/>
        <end position="228"/>
    </location>
</feature>
<dbReference type="EMBL" id="PDNC01000099">
    <property type="protein sequence ID" value="PGG99579.1"/>
    <property type="molecule type" value="Genomic_DNA"/>
</dbReference>
<feature type="region of interest" description="Disordered" evidence="1">
    <location>
        <begin position="326"/>
        <end position="598"/>
    </location>
</feature>